<feature type="domain" description="NR LBD" evidence="5">
    <location>
        <begin position="215"/>
        <end position="282"/>
    </location>
</feature>
<feature type="non-terminal residue" evidence="6">
    <location>
        <position position="1"/>
    </location>
</feature>
<proteinExistence type="predicted"/>
<gene>
    <name evidence="6" type="primary">ORF28914</name>
</gene>
<dbReference type="InterPro" id="IPR035500">
    <property type="entry name" value="NHR-like_dom_sf"/>
</dbReference>
<keyword evidence="2" id="KW-0804">Transcription</keyword>
<keyword evidence="1" id="KW-0805">Transcription regulation</keyword>
<organism evidence="6">
    <name type="scientific">Arion vulgaris</name>
    <dbReference type="NCBI Taxonomy" id="1028688"/>
    <lineage>
        <taxon>Eukaryota</taxon>
        <taxon>Metazoa</taxon>
        <taxon>Spiralia</taxon>
        <taxon>Lophotrochozoa</taxon>
        <taxon>Mollusca</taxon>
        <taxon>Gastropoda</taxon>
        <taxon>Heterobranchia</taxon>
        <taxon>Euthyneura</taxon>
        <taxon>Panpulmonata</taxon>
        <taxon>Eupulmonata</taxon>
        <taxon>Stylommatophora</taxon>
        <taxon>Helicina</taxon>
        <taxon>Arionoidea</taxon>
        <taxon>Arionidae</taxon>
        <taxon>Arion</taxon>
    </lineage>
</organism>
<evidence type="ECO:0000256" key="3">
    <source>
        <dbReference type="ARBA" id="ARBA00023170"/>
    </source>
</evidence>
<dbReference type="EMBL" id="HACG01010083">
    <property type="protein sequence ID" value="CEK56948.1"/>
    <property type="molecule type" value="Transcribed_RNA"/>
</dbReference>
<evidence type="ECO:0000256" key="4">
    <source>
        <dbReference type="SAM" id="MobiDB-lite"/>
    </source>
</evidence>
<dbReference type="SUPFAM" id="SSF48508">
    <property type="entry name" value="Nuclear receptor ligand-binding domain"/>
    <property type="match status" value="1"/>
</dbReference>
<dbReference type="InterPro" id="IPR000536">
    <property type="entry name" value="Nucl_hrmn_rcpt_lig-bd"/>
</dbReference>
<feature type="compositionally biased region" description="Basic and acidic residues" evidence="4">
    <location>
        <begin position="80"/>
        <end position="98"/>
    </location>
</feature>
<reference evidence="6" key="1">
    <citation type="submission" date="2014-12" db="EMBL/GenBank/DDBJ databases">
        <title>Insight into the proteome of Arion vulgaris.</title>
        <authorList>
            <person name="Aradska J."/>
            <person name="Bulat T."/>
            <person name="Smidak R."/>
            <person name="Sarate P."/>
            <person name="Gangsoo J."/>
            <person name="Sialana F."/>
            <person name="Bilban M."/>
            <person name="Lubec G."/>
        </authorList>
    </citation>
    <scope>NUCLEOTIDE SEQUENCE</scope>
    <source>
        <tissue evidence="6">Skin</tissue>
    </source>
</reference>
<evidence type="ECO:0000256" key="1">
    <source>
        <dbReference type="ARBA" id="ARBA00023015"/>
    </source>
</evidence>
<keyword evidence="3" id="KW-0675">Receptor</keyword>
<sequence length="282" mass="32008">NSYHKSSHNSTCLPQQDTFFNRMYTQTQALEGQFSSLFQESNRPHYIDHQHHQVSYCHQLGSEPQQQFAPSSRPNSMNEIHPHPPDHQEYAPHLERGDIYTGSSDLHSFQGRSSQLPEPHNHMSSKQQWPPFPPSTLSQPSCYVLPNFHPPSASSAAALCPSKEPRLMQTSLPNNNNQVPSNPTPVPGMVTASKNQSCLNMSNQELHGVLLEAATNLANFCAVSRAKSDIFEADRFKDVDSTWEKMMEHFNFHAKYIVRFARRVPGFRSLKIDDQVLLLRMA</sequence>
<feature type="region of interest" description="Disordered" evidence="4">
    <location>
        <begin position="61"/>
        <end position="132"/>
    </location>
</feature>
<evidence type="ECO:0000259" key="5">
    <source>
        <dbReference type="PROSITE" id="PS51843"/>
    </source>
</evidence>
<dbReference type="Gene3D" id="1.10.565.10">
    <property type="entry name" value="Retinoid X Receptor"/>
    <property type="match status" value="1"/>
</dbReference>
<evidence type="ECO:0000256" key="2">
    <source>
        <dbReference type="ARBA" id="ARBA00023163"/>
    </source>
</evidence>
<name>A0A0B6YL67_9EUPU</name>
<dbReference type="AlphaFoldDB" id="A0A0B6YL67"/>
<feature type="compositionally biased region" description="Polar residues" evidence="4">
    <location>
        <begin position="101"/>
        <end position="128"/>
    </location>
</feature>
<feature type="compositionally biased region" description="Polar residues" evidence="4">
    <location>
        <begin position="62"/>
        <end position="78"/>
    </location>
</feature>
<evidence type="ECO:0000313" key="6">
    <source>
        <dbReference type="EMBL" id="CEK56948.1"/>
    </source>
</evidence>
<protein>
    <recommendedName>
        <fullName evidence="5">NR LBD domain-containing protein</fullName>
    </recommendedName>
</protein>
<feature type="non-terminal residue" evidence="6">
    <location>
        <position position="282"/>
    </location>
</feature>
<dbReference type="PROSITE" id="PS51843">
    <property type="entry name" value="NR_LBD"/>
    <property type="match status" value="1"/>
</dbReference>
<accession>A0A0B6YL67</accession>